<dbReference type="OrthoDB" id="8477926at2"/>
<dbReference type="Pfam" id="PF00497">
    <property type="entry name" value="SBP_bac_3"/>
    <property type="match status" value="1"/>
</dbReference>
<dbReference type="PATRIC" id="fig|1675527.3.peg.2262"/>
<evidence type="ECO:0000256" key="1">
    <source>
        <dbReference type="ARBA" id="ARBA00022729"/>
    </source>
</evidence>
<feature type="chain" id="PRO_5005318184" evidence="2">
    <location>
        <begin position="23"/>
        <end position="248"/>
    </location>
</feature>
<accession>A0A0J9E2V6</accession>
<dbReference type="SMART" id="SM00062">
    <property type="entry name" value="PBPb"/>
    <property type="match status" value="1"/>
</dbReference>
<dbReference type="STRING" id="1675527.AIOL_002147"/>
<reference evidence="4 5" key="1">
    <citation type="submission" date="2015-06" db="EMBL/GenBank/DDBJ databases">
        <title>Draft genome sequence of an Alphaproteobacteria species associated to the Mediterranean sponge Oscarella lobularis.</title>
        <authorList>
            <person name="Jourda C."/>
            <person name="Santini S."/>
            <person name="Claverie J.-M."/>
        </authorList>
    </citation>
    <scope>NUCLEOTIDE SEQUENCE [LARGE SCALE GENOMIC DNA]</scope>
    <source>
        <strain evidence="4">IGS</strain>
    </source>
</reference>
<dbReference type="Gene3D" id="3.40.190.10">
    <property type="entry name" value="Periplasmic binding protein-like II"/>
    <property type="match status" value="2"/>
</dbReference>
<comment type="caution">
    <text evidence="4">The sequence shown here is derived from an EMBL/GenBank/DDBJ whole genome shotgun (WGS) entry which is preliminary data.</text>
</comment>
<proteinExistence type="predicted"/>
<protein>
    <submittedName>
        <fullName evidence="4">ABC-type amino acid transporter</fullName>
    </submittedName>
</protein>
<dbReference type="PANTHER" id="PTHR35936:SF25">
    <property type="entry name" value="ABC TRANSPORTER SUBSTRATE-BINDING PROTEIN"/>
    <property type="match status" value="1"/>
</dbReference>
<evidence type="ECO:0000313" key="4">
    <source>
        <dbReference type="EMBL" id="KMW57186.1"/>
    </source>
</evidence>
<dbReference type="EMBL" id="LFTY01000002">
    <property type="protein sequence ID" value="KMW57186.1"/>
    <property type="molecule type" value="Genomic_DNA"/>
</dbReference>
<evidence type="ECO:0000313" key="5">
    <source>
        <dbReference type="Proteomes" id="UP000037178"/>
    </source>
</evidence>
<keyword evidence="5" id="KW-1185">Reference proteome</keyword>
<evidence type="ECO:0000259" key="3">
    <source>
        <dbReference type="SMART" id="SM00062"/>
    </source>
</evidence>
<sequence>MKKLAHICAITALLWGASPALADQRTLTVVADEWPPFSGEALPNKGISLDVISTILTRAGYEVRTSVLPWARIMSMATEQDIEIVGSLFFDPEMTEFVTYAEPFFSTDVRLVAQTGSVIAYTSVEDLRPYSIAVGTGFLYQDEFDQADYLNKVEVTTTLQAMRMLADGRVDLTLDSEDVINYSFRNHDPSLAQRIALQPGVLASQDIHMAVGNSVENRDAIIADFNRVLGEMRADGSLDQLLAVHTGG</sequence>
<dbReference type="RefSeq" id="WP_049642954.1">
    <property type="nucleotide sequence ID" value="NZ_LFTY01000002.1"/>
</dbReference>
<name>A0A0J9E2V6_9RHOB</name>
<feature type="domain" description="Solute-binding protein family 3/N-terminal" evidence="3">
    <location>
        <begin position="26"/>
        <end position="245"/>
    </location>
</feature>
<evidence type="ECO:0000256" key="2">
    <source>
        <dbReference type="SAM" id="SignalP"/>
    </source>
</evidence>
<gene>
    <name evidence="4" type="ORF">AIOL_002147</name>
</gene>
<dbReference type="Proteomes" id="UP000037178">
    <property type="component" value="Unassembled WGS sequence"/>
</dbReference>
<keyword evidence="1 2" id="KW-0732">Signal</keyword>
<organism evidence="4 5">
    <name type="scientific">Candidatus Rhodobacter oscarellae</name>
    <dbReference type="NCBI Taxonomy" id="1675527"/>
    <lineage>
        <taxon>Bacteria</taxon>
        <taxon>Pseudomonadati</taxon>
        <taxon>Pseudomonadota</taxon>
        <taxon>Alphaproteobacteria</taxon>
        <taxon>Rhodobacterales</taxon>
        <taxon>Rhodobacter group</taxon>
        <taxon>Rhodobacter</taxon>
    </lineage>
</organism>
<dbReference type="SUPFAM" id="SSF53850">
    <property type="entry name" value="Periplasmic binding protein-like II"/>
    <property type="match status" value="1"/>
</dbReference>
<feature type="signal peptide" evidence="2">
    <location>
        <begin position="1"/>
        <end position="22"/>
    </location>
</feature>
<dbReference type="PANTHER" id="PTHR35936">
    <property type="entry name" value="MEMBRANE-BOUND LYTIC MUREIN TRANSGLYCOSYLASE F"/>
    <property type="match status" value="1"/>
</dbReference>
<dbReference type="InterPro" id="IPR001638">
    <property type="entry name" value="Solute-binding_3/MltF_N"/>
</dbReference>
<dbReference type="AlphaFoldDB" id="A0A0J9E2V6"/>